<dbReference type="RefSeq" id="XP_013265595.1">
    <property type="nucleotide sequence ID" value="XM_013410141.1"/>
</dbReference>
<accession>A0A072Q511</accession>
<dbReference type="InterPro" id="IPR050228">
    <property type="entry name" value="Carboxylesterase_BioH"/>
</dbReference>
<sequence length="370" mass="41349">MLAALRGIYNLQWNPNPKFRPLPPYISREFVATPNGGLELLVSAPRNLDQSCPPIILAHGGFGHASLWLEWMAYFHQHYGGTTYAYSARNHGASYGVTYLKMVFGTSLDDIASDWASVVYEVKHRFEPDSEPVLVGHSAGGALTQFVLLNRMATAQGLCLLGSVPHFGGYGAYWNWIKFDPWIFLRNLCSGGHPTSPLSQPSLVHTAFFGPQYPKAKEDGWAKVKEFMKWMPGYESIAWAMALNGSFWKWICGKNEWLQVSKVLASINGWERSGDRICIMVGSHDRLTDPSMAERSFREYAGAVATLRRDETVDILGREMPGDEKPIEGIEMTAANRVRLIVVQGAGHHTQNDIQCDIAAEACLRWIKQL</sequence>
<dbReference type="InterPro" id="IPR029058">
    <property type="entry name" value="AB_hydrolase_fold"/>
</dbReference>
<feature type="domain" description="AB hydrolase-1" evidence="1">
    <location>
        <begin position="55"/>
        <end position="303"/>
    </location>
</feature>
<dbReference type="AlphaFoldDB" id="A0A072Q511"/>
<dbReference type="OrthoDB" id="8119704at2759"/>
<dbReference type="HOGENOM" id="CLU_051715_1_0_1"/>
<evidence type="ECO:0000313" key="3">
    <source>
        <dbReference type="Proteomes" id="UP000027920"/>
    </source>
</evidence>
<organism evidence="2 3">
    <name type="scientific">Exophiala aquamarina CBS 119918</name>
    <dbReference type="NCBI Taxonomy" id="1182545"/>
    <lineage>
        <taxon>Eukaryota</taxon>
        <taxon>Fungi</taxon>
        <taxon>Dikarya</taxon>
        <taxon>Ascomycota</taxon>
        <taxon>Pezizomycotina</taxon>
        <taxon>Eurotiomycetes</taxon>
        <taxon>Chaetothyriomycetidae</taxon>
        <taxon>Chaetothyriales</taxon>
        <taxon>Herpotrichiellaceae</taxon>
        <taxon>Exophiala</taxon>
    </lineage>
</organism>
<dbReference type="EMBL" id="AMGV01000001">
    <property type="protein sequence ID" value="KEF63005.1"/>
    <property type="molecule type" value="Genomic_DNA"/>
</dbReference>
<dbReference type="InterPro" id="IPR000073">
    <property type="entry name" value="AB_hydrolase_1"/>
</dbReference>
<dbReference type="Proteomes" id="UP000027920">
    <property type="component" value="Unassembled WGS sequence"/>
</dbReference>
<dbReference type="SUPFAM" id="SSF53474">
    <property type="entry name" value="alpha/beta-Hydrolases"/>
    <property type="match status" value="1"/>
</dbReference>
<dbReference type="Gene3D" id="3.40.50.1820">
    <property type="entry name" value="alpha/beta hydrolase"/>
    <property type="match status" value="1"/>
</dbReference>
<evidence type="ECO:0000259" key="1">
    <source>
        <dbReference type="Pfam" id="PF12697"/>
    </source>
</evidence>
<dbReference type="PANTHER" id="PTHR43194">
    <property type="entry name" value="HYDROLASE ALPHA/BETA FOLD FAMILY"/>
    <property type="match status" value="1"/>
</dbReference>
<name>A0A072Q511_9EURO</name>
<gene>
    <name evidence="2" type="ORF">A1O9_00980</name>
</gene>
<comment type="caution">
    <text evidence="2">The sequence shown here is derived from an EMBL/GenBank/DDBJ whole genome shotgun (WGS) entry which is preliminary data.</text>
</comment>
<dbReference type="PANTHER" id="PTHR43194:SF2">
    <property type="entry name" value="PEROXISOMAL MEMBRANE PROTEIN LPX1"/>
    <property type="match status" value="1"/>
</dbReference>
<dbReference type="STRING" id="1182545.A0A072Q511"/>
<proteinExistence type="predicted"/>
<dbReference type="Pfam" id="PF12697">
    <property type="entry name" value="Abhydrolase_6"/>
    <property type="match status" value="1"/>
</dbReference>
<dbReference type="VEuPathDB" id="FungiDB:A1O9_00980"/>
<protein>
    <recommendedName>
        <fullName evidence="1">AB hydrolase-1 domain-containing protein</fullName>
    </recommendedName>
</protein>
<keyword evidence="3" id="KW-1185">Reference proteome</keyword>
<dbReference type="GeneID" id="25275929"/>
<evidence type="ECO:0000313" key="2">
    <source>
        <dbReference type="EMBL" id="KEF63005.1"/>
    </source>
</evidence>
<reference evidence="2 3" key="1">
    <citation type="submission" date="2013-03" db="EMBL/GenBank/DDBJ databases">
        <title>The Genome Sequence of Exophiala aquamarina CBS 119918.</title>
        <authorList>
            <consortium name="The Broad Institute Genomics Platform"/>
            <person name="Cuomo C."/>
            <person name="de Hoog S."/>
            <person name="Gorbushina A."/>
            <person name="Walker B."/>
            <person name="Young S.K."/>
            <person name="Zeng Q."/>
            <person name="Gargeya S."/>
            <person name="Fitzgerald M."/>
            <person name="Haas B."/>
            <person name="Abouelleil A."/>
            <person name="Allen A.W."/>
            <person name="Alvarado L."/>
            <person name="Arachchi H.M."/>
            <person name="Berlin A.M."/>
            <person name="Chapman S.B."/>
            <person name="Gainer-Dewar J."/>
            <person name="Goldberg J."/>
            <person name="Griggs A."/>
            <person name="Gujja S."/>
            <person name="Hansen M."/>
            <person name="Howarth C."/>
            <person name="Imamovic A."/>
            <person name="Ireland A."/>
            <person name="Larimer J."/>
            <person name="McCowan C."/>
            <person name="Murphy C."/>
            <person name="Pearson M."/>
            <person name="Poon T.W."/>
            <person name="Priest M."/>
            <person name="Roberts A."/>
            <person name="Saif S."/>
            <person name="Shea T."/>
            <person name="Sisk P."/>
            <person name="Sykes S."/>
            <person name="Wortman J."/>
            <person name="Nusbaum C."/>
            <person name="Birren B."/>
        </authorList>
    </citation>
    <scope>NUCLEOTIDE SEQUENCE [LARGE SCALE GENOMIC DNA]</scope>
    <source>
        <strain evidence="2 3">CBS 119918</strain>
    </source>
</reference>